<reference evidence="1 2" key="1">
    <citation type="submission" date="2017-10" db="EMBL/GenBank/DDBJ databases">
        <title>Extensive intraspecific genome diversity in a model arbuscular mycorrhizal fungus.</title>
        <authorList>
            <person name="Chen E.C.H."/>
            <person name="Morin E."/>
            <person name="Baudet D."/>
            <person name="Noel J."/>
            <person name="Ndikumana S."/>
            <person name="Charron P."/>
            <person name="St-Onge C."/>
            <person name="Giorgi J."/>
            <person name="Grigoriev I.V."/>
            <person name="Roux C."/>
            <person name="Martin F.M."/>
            <person name="Corradi N."/>
        </authorList>
    </citation>
    <scope>NUCLEOTIDE SEQUENCE [LARGE SCALE GENOMIC DNA]</scope>
    <source>
        <strain evidence="1 2">A1</strain>
    </source>
</reference>
<sequence length="157" mass="17935">MQVYFYFAILSYYEKLREKNNRSGSNNGNGEVSASTYGAVSDQDFVNSLMNDVVNEIFLLGKVDIHPNIIKLCEVSKFIGKVVNENIGIIVATKLIIDKKEKAYGVTPYIDPDNSLEIRIINGKREIPIPNTNSEYVKFYKRCWEFEPENLGNSFYS</sequence>
<evidence type="ECO:0000313" key="1">
    <source>
        <dbReference type="EMBL" id="PKC70859.1"/>
    </source>
</evidence>
<gene>
    <name evidence="1" type="ORF">RhiirA1_454232</name>
</gene>
<protein>
    <submittedName>
        <fullName evidence="1">Uncharacterized protein</fullName>
    </submittedName>
</protein>
<proteinExistence type="predicted"/>
<evidence type="ECO:0000313" key="2">
    <source>
        <dbReference type="Proteomes" id="UP000232688"/>
    </source>
</evidence>
<accession>A0A2N0S5M7</accession>
<dbReference type="EMBL" id="LLXH01000198">
    <property type="protein sequence ID" value="PKC70859.1"/>
    <property type="molecule type" value="Genomic_DNA"/>
</dbReference>
<name>A0A2N0S5M7_9GLOM</name>
<comment type="caution">
    <text evidence="1">The sequence shown here is derived from an EMBL/GenBank/DDBJ whole genome shotgun (WGS) entry which is preliminary data.</text>
</comment>
<dbReference type="Proteomes" id="UP000232688">
    <property type="component" value="Unassembled WGS sequence"/>
</dbReference>
<dbReference type="AlphaFoldDB" id="A0A2N0S5M7"/>
<dbReference type="VEuPathDB" id="FungiDB:RhiirA1_454232"/>
<organism evidence="1 2">
    <name type="scientific">Rhizophagus irregularis</name>
    <dbReference type="NCBI Taxonomy" id="588596"/>
    <lineage>
        <taxon>Eukaryota</taxon>
        <taxon>Fungi</taxon>
        <taxon>Fungi incertae sedis</taxon>
        <taxon>Mucoromycota</taxon>
        <taxon>Glomeromycotina</taxon>
        <taxon>Glomeromycetes</taxon>
        <taxon>Glomerales</taxon>
        <taxon>Glomeraceae</taxon>
        <taxon>Rhizophagus</taxon>
    </lineage>
</organism>
<reference evidence="1 2" key="2">
    <citation type="submission" date="2017-10" db="EMBL/GenBank/DDBJ databases">
        <title>Genome analyses suggest a sexual origin of heterokaryosis in a supposedly ancient asexual fungus.</title>
        <authorList>
            <person name="Corradi N."/>
            <person name="Sedzielewska K."/>
            <person name="Noel J."/>
            <person name="Charron P."/>
            <person name="Farinelli L."/>
            <person name="Marton T."/>
            <person name="Kruger M."/>
            <person name="Pelin A."/>
            <person name="Brachmann A."/>
            <person name="Corradi N."/>
        </authorList>
    </citation>
    <scope>NUCLEOTIDE SEQUENCE [LARGE SCALE GENOMIC DNA]</scope>
    <source>
        <strain evidence="1 2">A1</strain>
    </source>
</reference>